<keyword evidence="1" id="KW-0456">Lyase</keyword>
<dbReference type="InterPro" id="IPR006311">
    <property type="entry name" value="TAT_signal"/>
</dbReference>
<dbReference type="InterPro" id="IPR032465">
    <property type="entry name" value="ACMSD"/>
</dbReference>
<name>A0A7J5E4C0_NOCSI</name>
<dbReference type="InterPro" id="IPR006680">
    <property type="entry name" value="Amidohydro-rel"/>
</dbReference>
<dbReference type="GO" id="GO:0019748">
    <property type="term" value="P:secondary metabolic process"/>
    <property type="evidence" value="ECO:0007669"/>
    <property type="project" value="TreeGrafter"/>
</dbReference>
<dbReference type="SUPFAM" id="SSF51556">
    <property type="entry name" value="Metallo-dependent hydrolases"/>
    <property type="match status" value="1"/>
</dbReference>
<sequence length="370" mass="39997">MTPSLSRRRVLGAAVGGPVAALGATLPEPADAVPLVPPARTRIDVHCHHIPDFYRASLAEHGITEAGGKKLPAWSPQRAVTFMNSFGIAAQVVSISEPGVGYLPTAAERNAMARQINDYTYETLIKGSGTLAKRFGAFAVLPLGDLDDPDDIANARTEATRAIKVLGFDGVGLFSQYDGVYLGDPRLKPLMATLNQLGAMVFVHPVTPVMPDLGLPAFLFEFPFDTTRAAVNLSYRGTFTAYPFVRWLLAHAGGTLPFLAYRTSLLQYVTPVMQNLGVGLLDEQNLDYGRLFYDTALSPAPSAMMAVKEVAPVSHIMFATDWPFSAEIFTIPGDPAPQLPRSFDSTELPKVLRTNALAQFPKLRVRLSAP</sequence>
<reference evidence="3 4" key="1">
    <citation type="submission" date="2019-09" db="EMBL/GenBank/DDBJ databases">
        <title>Pimelobacter sp. isolated from Paulinella.</title>
        <authorList>
            <person name="Jeong S.E."/>
        </authorList>
    </citation>
    <scope>NUCLEOTIDE SEQUENCE [LARGE SCALE GENOMIC DNA]</scope>
    <source>
        <strain evidence="3 4">Pch-N</strain>
    </source>
</reference>
<dbReference type="PROSITE" id="PS51318">
    <property type="entry name" value="TAT"/>
    <property type="match status" value="1"/>
</dbReference>
<dbReference type="AlphaFoldDB" id="A0A7J5E4C0"/>
<gene>
    <name evidence="3" type="ORF">F9L07_15750</name>
</gene>
<dbReference type="EMBL" id="WBVM01000001">
    <property type="protein sequence ID" value="KAB2813132.1"/>
    <property type="molecule type" value="Genomic_DNA"/>
</dbReference>
<evidence type="ECO:0000256" key="1">
    <source>
        <dbReference type="ARBA" id="ARBA00023239"/>
    </source>
</evidence>
<accession>A0A7J5E4C0</accession>
<evidence type="ECO:0000259" key="2">
    <source>
        <dbReference type="Pfam" id="PF04909"/>
    </source>
</evidence>
<evidence type="ECO:0000313" key="4">
    <source>
        <dbReference type="Proteomes" id="UP000449906"/>
    </source>
</evidence>
<evidence type="ECO:0000313" key="3">
    <source>
        <dbReference type="EMBL" id="KAB2813132.1"/>
    </source>
</evidence>
<keyword evidence="3" id="KW-0378">Hydrolase</keyword>
<dbReference type="GO" id="GO:0005737">
    <property type="term" value="C:cytoplasm"/>
    <property type="evidence" value="ECO:0007669"/>
    <property type="project" value="TreeGrafter"/>
</dbReference>
<dbReference type="Gene3D" id="3.20.20.140">
    <property type="entry name" value="Metal-dependent hydrolases"/>
    <property type="match status" value="1"/>
</dbReference>
<proteinExistence type="predicted"/>
<dbReference type="Pfam" id="PF04909">
    <property type="entry name" value="Amidohydro_2"/>
    <property type="match status" value="1"/>
</dbReference>
<dbReference type="RefSeq" id="WP_151580433.1">
    <property type="nucleotide sequence ID" value="NZ_WBVM01000001.1"/>
</dbReference>
<comment type="caution">
    <text evidence="3">The sequence shown here is derived from an EMBL/GenBank/DDBJ whole genome shotgun (WGS) entry which is preliminary data.</text>
</comment>
<dbReference type="GO" id="GO:0016831">
    <property type="term" value="F:carboxy-lyase activity"/>
    <property type="evidence" value="ECO:0007669"/>
    <property type="project" value="InterPro"/>
</dbReference>
<organism evidence="3 4">
    <name type="scientific">Nocardioides simplex</name>
    <name type="common">Arthrobacter simplex</name>
    <dbReference type="NCBI Taxonomy" id="2045"/>
    <lineage>
        <taxon>Bacteria</taxon>
        <taxon>Bacillati</taxon>
        <taxon>Actinomycetota</taxon>
        <taxon>Actinomycetes</taxon>
        <taxon>Propionibacteriales</taxon>
        <taxon>Nocardioidaceae</taxon>
        <taxon>Pimelobacter</taxon>
    </lineage>
</organism>
<dbReference type="InterPro" id="IPR032466">
    <property type="entry name" value="Metal_Hydrolase"/>
</dbReference>
<protein>
    <submittedName>
        <fullName evidence="3">Amidohydrolase family protein</fullName>
    </submittedName>
</protein>
<dbReference type="Proteomes" id="UP000449906">
    <property type="component" value="Unassembled WGS sequence"/>
</dbReference>
<feature type="domain" description="Amidohydrolase-related" evidence="2">
    <location>
        <begin position="43"/>
        <end position="360"/>
    </location>
</feature>
<dbReference type="PANTHER" id="PTHR21240:SF28">
    <property type="entry name" value="ISO-OROTATE DECARBOXYLASE (EUROFUNG)"/>
    <property type="match status" value="1"/>
</dbReference>
<dbReference type="PANTHER" id="PTHR21240">
    <property type="entry name" value="2-AMINO-3-CARBOXYLMUCONATE-6-SEMIALDEHYDE DECARBOXYLASE"/>
    <property type="match status" value="1"/>
</dbReference>
<dbReference type="GO" id="GO:0016787">
    <property type="term" value="F:hydrolase activity"/>
    <property type="evidence" value="ECO:0007669"/>
    <property type="project" value="UniProtKB-KW"/>
</dbReference>